<dbReference type="EMBL" id="BARU01005437">
    <property type="protein sequence ID" value="GAH36358.1"/>
    <property type="molecule type" value="Genomic_DNA"/>
</dbReference>
<dbReference type="AlphaFoldDB" id="X1GTL3"/>
<sequence length="81" mass="9327">MAELEGDDRILCQVTSRHVRDIYAIDLDESDFEEGSLKQKSNIRPSRIFTSDIRIILYRVGKLKAGKMVSVIERVMEILQS</sequence>
<reference evidence="1" key="1">
    <citation type="journal article" date="2014" name="Front. Microbiol.">
        <title>High frequency of phylogenetically diverse reductive dehalogenase-homologous genes in deep subseafloor sedimentary metagenomes.</title>
        <authorList>
            <person name="Kawai M."/>
            <person name="Futagami T."/>
            <person name="Toyoda A."/>
            <person name="Takaki Y."/>
            <person name="Nishi S."/>
            <person name="Hori S."/>
            <person name="Arai W."/>
            <person name="Tsubouchi T."/>
            <person name="Morono Y."/>
            <person name="Uchiyama I."/>
            <person name="Ito T."/>
            <person name="Fujiyama A."/>
            <person name="Inagaki F."/>
            <person name="Takami H."/>
        </authorList>
    </citation>
    <scope>NUCLEOTIDE SEQUENCE</scope>
    <source>
        <strain evidence="1">Expedition CK06-06</strain>
    </source>
</reference>
<gene>
    <name evidence="1" type="ORF">S03H2_10586</name>
</gene>
<protein>
    <submittedName>
        <fullName evidence="1">Uncharacterized protein</fullName>
    </submittedName>
</protein>
<name>X1GTL3_9ZZZZ</name>
<dbReference type="SUPFAM" id="SSF50118">
    <property type="entry name" value="Cell growth inhibitor/plasmid maintenance toxic component"/>
    <property type="match status" value="1"/>
</dbReference>
<organism evidence="1">
    <name type="scientific">marine sediment metagenome</name>
    <dbReference type="NCBI Taxonomy" id="412755"/>
    <lineage>
        <taxon>unclassified sequences</taxon>
        <taxon>metagenomes</taxon>
        <taxon>ecological metagenomes</taxon>
    </lineage>
</organism>
<evidence type="ECO:0000313" key="1">
    <source>
        <dbReference type="EMBL" id="GAH36358.1"/>
    </source>
</evidence>
<accession>X1GTL3</accession>
<comment type="caution">
    <text evidence="1">The sequence shown here is derived from an EMBL/GenBank/DDBJ whole genome shotgun (WGS) entry which is preliminary data.</text>
</comment>
<proteinExistence type="predicted"/>